<dbReference type="KEGG" id="ahb:bsdtb5_28260"/>
<evidence type="ECO:0000313" key="4">
    <source>
        <dbReference type="Proteomes" id="UP000595897"/>
    </source>
</evidence>
<name>A0A7R7EMV0_9FIRM</name>
<keyword evidence="2" id="KW-1133">Transmembrane helix</keyword>
<proteinExistence type="predicted"/>
<keyword evidence="4" id="KW-1185">Reference proteome</keyword>
<reference evidence="3 4" key="1">
    <citation type="submission" date="2020-11" db="EMBL/GenBank/DDBJ databases">
        <title>Draft genome sequencing of a Lachnospiraceae strain isolated from anoxic soil subjected to BSD treatment.</title>
        <authorList>
            <person name="Uek A."/>
            <person name="Tonouchi A."/>
        </authorList>
    </citation>
    <scope>NUCLEOTIDE SEQUENCE [LARGE SCALE GENOMIC DNA]</scope>
    <source>
        <strain evidence="3 4">TB5</strain>
    </source>
</reference>
<dbReference type="AlphaFoldDB" id="A0A7R7EMV0"/>
<feature type="coiled-coil region" evidence="1">
    <location>
        <begin position="95"/>
        <end position="129"/>
    </location>
</feature>
<evidence type="ECO:0000256" key="1">
    <source>
        <dbReference type="SAM" id="Coils"/>
    </source>
</evidence>
<accession>A0A7R7EMV0</accession>
<evidence type="ECO:0000256" key="2">
    <source>
        <dbReference type="SAM" id="Phobius"/>
    </source>
</evidence>
<keyword evidence="2" id="KW-0812">Transmembrane</keyword>
<protein>
    <recommendedName>
        <fullName evidence="5">Magnesium transporter MgtE intracellular domain-containing protein</fullName>
    </recommendedName>
</protein>
<sequence>MAKKKKGEELDNLEELGMEQEKEGIGSKIITALIALVIIIIMLGAILIFIKLDVGGFGSNVLRPVLKDVPVINNILPTASDAQLAEEKDYPYSNLADAMKRINELEEENSSLKKLKKTSTSKIADLEAEVARLKVFEDNQVEFEKRVKEFDEKVVFNDKAPDISEYKTFYEGIDKANAEEIYRQVIEQMQISDEVKKYAQTYSKMDPASAAPILETMTADLDLVSEILMAMRPAERGAILAEMDSTVAAKITKKMAPATE</sequence>
<keyword evidence="1" id="KW-0175">Coiled coil</keyword>
<feature type="transmembrane region" description="Helical" evidence="2">
    <location>
        <begin position="29"/>
        <end position="50"/>
    </location>
</feature>
<dbReference type="EMBL" id="AP024169">
    <property type="protein sequence ID" value="BCN31531.1"/>
    <property type="molecule type" value="Genomic_DNA"/>
</dbReference>
<dbReference type="RefSeq" id="WP_271712645.1">
    <property type="nucleotide sequence ID" value="NZ_AP024169.1"/>
</dbReference>
<evidence type="ECO:0000313" key="3">
    <source>
        <dbReference type="EMBL" id="BCN31531.1"/>
    </source>
</evidence>
<dbReference type="SUPFAM" id="SSF158791">
    <property type="entry name" value="MgtE N-terminal domain-like"/>
    <property type="match status" value="1"/>
</dbReference>
<gene>
    <name evidence="3" type="ORF">bsdtb5_28260</name>
</gene>
<organism evidence="3 4">
    <name type="scientific">Anaeromicropila herbilytica</name>
    <dbReference type="NCBI Taxonomy" id="2785025"/>
    <lineage>
        <taxon>Bacteria</taxon>
        <taxon>Bacillati</taxon>
        <taxon>Bacillota</taxon>
        <taxon>Clostridia</taxon>
        <taxon>Lachnospirales</taxon>
        <taxon>Lachnospiraceae</taxon>
        <taxon>Anaeromicropila</taxon>
    </lineage>
</organism>
<keyword evidence="2" id="KW-0472">Membrane</keyword>
<evidence type="ECO:0008006" key="5">
    <source>
        <dbReference type="Google" id="ProtNLM"/>
    </source>
</evidence>
<dbReference type="Proteomes" id="UP000595897">
    <property type="component" value="Chromosome"/>
</dbReference>